<dbReference type="Proteomes" id="UP001597227">
    <property type="component" value="Unassembled WGS sequence"/>
</dbReference>
<name>A0ABW4MQZ3_9BACI</name>
<dbReference type="EMBL" id="JBHUEK010000025">
    <property type="protein sequence ID" value="MFD1780377.1"/>
    <property type="molecule type" value="Genomic_DNA"/>
</dbReference>
<keyword evidence="1" id="KW-0812">Transmembrane</keyword>
<keyword evidence="3" id="KW-1185">Reference proteome</keyword>
<reference evidence="3" key="1">
    <citation type="journal article" date="2019" name="Int. J. Syst. Evol. Microbiol.">
        <title>The Global Catalogue of Microorganisms (GCM) 10K type strain sequencing project: providing services to taxonomists for standard genome sequencing and annotation.</title>
        <authorList>
            <consortium name="The Broad Institute Genomics Platform"/>
            <consortium name="The Broad Institute Genome Sequencing Center for Infectious Disease"/>
            <person name="Wu L."/>
            <person name="Ma J."/>
        </authorList>
    </citation>
    <scope>NUCLEOTIDE SEQUENCE [LARGE SCALE GENOMIC DNA]</scope>
    <source>
        <strain evidence="3">CCUG 15531</strain>
    </source>
</reference>
<feature type="transmembrane region" description="Helical" evidence="1">
    <location>
        <begin position="12"/>
        <end position="31"/>
    </location>
</feature>
<comment type="caution">
    <text evidence="2">The sequence shown here is derived from an EMBL/GenBank/DDBJ whole genome shotgun (WGS) entry which is preliminary data.</text>
</comment>
<dbReference type="RefSeq" id="WP_099360870.1">
    <property type="nucleotide sequence ID" value="NZ_JBHUEK010000025.1"/>
</dbReference>
<protein>
    <submittedName>
        <fullName evidence="2">Cytochrome-c oxidase</fullName>
    </submittedName>
</protein>
<accession>A0ABW4MQZ3</accession>
<evidence type="ECO:0000313" key="3">
    <source>
        <dbReference type="Proteomes" id="UP001597227"/>
    </source>
</evidence>
<evidence type="ECO:0000256" key="1">
    <source>
        <dbReference type="SAM" id="Phobius"/>
    </source>
</evidence>
<feature type="transmembrane region" description="Helical" evidence="1">
    <location>
        <begin position="37"/>
        <end position="57"/>
    </location>
</feature>
<feature type="transmembrane region" description="Helical" evidence="1">
    <location>
        <begin position="96"/>
        <end position="118"/>
    </location>
</feature>
<gene>
    <name evidence="2" type="ORF">ACFSFW_17060</name>
</gene>
<feature type="transmembrane region" description="Helical" evidence="1">
    <location>
        <begin position="69"/>
        <end position="90"/>
    </location>
</feature>
<dbReference type="Gene3D" id="1.20.210.10">
    <property type="entry name" value="Cytochrome c oxidase-like, subunit I domain"/>
    <property type="match status" value="1"/>
</dbReference>
<dbReference type="SUPFAM" id="SSF81442">
    <property type="entry name" value="Cytochrome c oxidase subunit I-like"/>
    <property type="match status" value="1"/>
</dbReference>
<keyword evidence="1" id="KW-0472">Membrane</keyword>
<dbReference type="InterPro" id="IPR036927">
    <property type="entry name" value="Cyt_c_oxase-like_su1_sf"/>
</dbReference>
<proteinExistence type="predicted"/>
<evidence type="ECO:0000313" key="2">
    <source>
        <dbReference type="EMBL" id="MFD1780377.1"/>
    </source>
</evidence>
<sequence length="125" mass="13475">MVGVRFLKMAALYFVIGVLIGMGMSMSHNYTLTGVHVHINLLGWASMGLAGIVYYLFPQAGESKLGKIHFWLHNIGLPVMMIGLTMLMLGNAAVEPAIAVGGTVTTLAIILFAINIFLNVKVTKQ</sequence>
<organism evidence="2 3">
    <name type="scientific">Fredinandcohnia salidurans</name>
    <dbReference type="NCBI Taxonomy" id="2595041"/>
    <lineage>
        <taxon>Bacteria</taxon>
        <taxon>Bacillati</taxon>
        <taxon>Bacillota</taxon>
        <taxon>Bacilli</taxon>
        <taxon>Bacillales</taxon>
        <taxon>Bacillaceae</taxon>
        <taxon>Fredinandcohnia</taxon>
    </lineage>
</organism>
<keyword evidence="1" id="KW-1133">Transmembrane helix</keyword>